<dbReference type="EMBL" id="LOHF01000001">
    <property type="protein sequence ID" value="OUM75707.1"/>
    <property type="molecule type" value="Genomic_DNA"/>
</dbReference>
<comment type="similarity">
    <text evidence="1">Belongs to the HyuE racemase family.</text>
</comment>
<accession>A0A1Y3P7A3</accession>
<comment type="caution">
    <text evidence="2">The sequence shown here is derived from an EMBL/GenBank/DDBJ whole genome shotgun (WGS) entry which is preliminary data.</text>
</comment>
<evidence type="ECO:0000256" key="1">
    <source>
        <dbReference type="ARBA" id="ARBA00038414"/>
    </source>
</evidence>
<dbReference type="GO" id="GO:0047661">
    <property type="term" value="F:amino-acid racemase activity"/>
    <property type="evidence" value="ECO:0007669"/>
    <property type="project" value="InterPro"/>
</dbReference>
<organism evidence="2 3">
    <name type="scientific">Pseudomonas caspiana</name>
    <dbReference type="NCBI Taxonomy" id="1451454"/>
    <lineage>
        <taxon>Bacteria</taxon>
        <taxon>Pseudomonadati</taxon>
        <taxon>Pseudomonadota</taxon>
        <taxon>Gammaproteobacteria</taxon>
        <taxon>Pseudomonadales</taxon>
        <taxon>Pseudomonadaceae</taxon>
        <taxon>Pseudomonas</taxon>
    </lineage>
</organism>
<dbReference type="InterPro" id="IPR053714">
    <property type="entry name" value="Iso_Racemase_Enz_sf"/>
</dbReference>
<dbReference type="AlphaFoldDB" id="A0A1Y3P7A3"/>
<keyword evidence="3" id="KW-1185">Reference proteome</keyword>
<evidence type="ECO:0000313" key="3">
    <source>
        <dbReference type="Proteomes" id="UP000195440"/>
    </source>
</evidence>
<gene>
    <name evidence="2" type="ORF">AUC60_00955</name>
</gene>
<protein>
    <submittedName>
        <fullName evidence="2">Arylsulfatase</fullName>
    </submittedName>
</protein>
<dbReference type="InterPro" id="IPR015942">
    <property type="entry name" value="Asp/Glu/hydantoin_racemase"/>
</dbReference>
<name>A0A1Y3P7A3_9PSED</name>
<evidence type="ECO:0000313" key="2">
    <source>
        <dbReference type="EMBL" id="OUM75707.1"/>
    </source>
</evidence>
<dbReference type="RefSeq" id="WP_087264116.1">
    <property type="nucleotide sequence ID" value="NZ_JBJGBV010000001.1"/>
</dbReference>
<dbReference type="Gene3D" id="3.40.50.12500">
    <property type="match status" value="1"/>
</dbReference>
<sequence length="226" mass="23770">MPGARIFLIHATPLAIVPITDAFKRHWPEAQLANLLDDSLSKDLSLTGELAEALIQRSLSLAQYAESAGADAILFTCSAFGAAIDACKHAVSIPVLKPNEAMIDRALGSASRIALLATFEPAIAPMLEEFKTASIAADTPPQITTHVVAGAFQALQDGDIERHDRKIANVANAIEGCDVICFAQFSMTSAAGTVRSESGKPVLTTPDSAVIRLRELLELLAPAGVA</sequence>
<dbReference type="OrthoDB" id="978447at2"/>
<dbReference type="Proteomes" id="UP000195440">
    <property type="component" value="Unassembled WGS sequence"/>
</dbReference>
<reference evidence="2 3" key="1">
    <citation type="journal article" date="2017" name="Syst. Appl. Microbiol.">
        <title>Pseudomonas caspiana sp. nov., a citrus pathogen in the Pseudomonas syringae phylogenetic group.</title>
        <authorList>
            <person name="Busquets A."/>
            <person name="Gomila M."/>
            <person name="Beiki F."/>
            <person name="Mulet M."/>
            <person name="Rahimian H."/>
            <person name="Garcia-Valdes E."/>
            <person name="Lalucat J."/>
        </authorList>
    </citation>
    <scope>NUCLEOTIDE SEQUENCE [LARGE SCALE GENOMIC DNA]</scope>
    <source>
        <strain evidence="2 3">FBF102</strain>
    </source>
</reference>
<proteinExistence type="inferred from homology"/>
<dbReference type="Pfam" id="PF01177">
    <property type="entry name" value="Asp_Glu_race"/>
    <property type="match status" value="1"/>
</dbReference>